<accession>A0AAT9FPN2</accession>
<evidence type="ECO:0000256" key="1">
    <source>
        <dbReference type="SAM" id="MobiDB-lite"/>
    </source>
</evidence>
<name>A0AAT9FPN2_9BACT</name>
<feature type="region of interest" description="Disordered" evidence="1">
    <location>
        <begin position="25"/>
        <end position="50"/>
    </location>
</feature>
<evidence type="ECO:0000313" key="2">
    <source>
        <dbReference type="EMBL" id="BDS07903.1"/>
    </source>
</evidence>
<protein>
    <submittedName>
        <fullName evidence="2">Uncharacterized protein</fullName>
    </submittedName>
</protein>
<feature type="region of interest" description="Disordered" evidence="1">
    <location>
        <begin position="79"/>
        <end position="106"/>
    </location>
</feature>
<reference evidence="2" key="1">
    <citation type="submission" date="2024-07" db="EMBL/GenBank/DDBJ databases">
        <title>Complete genome sequence of Verrucomicrobiaceae bacterium NT6N.</title>
        <authorList>
            <person name="Huang C."/>
            <person name="Takami H."/>
            <person name="Hamasaki K."/>
        </authorList>
    </citation>
    <scope>NUCLEOTIDE SEQUENCE</scope>
    <source>
        <strain evidence="2">NT6N</strain>
    </source>
</reference>
<organism evidence="2">
    <name type="scientific">Oceaniferula spumae</name>
    <dbReference type="NCBI Taxonomy" id="2979115"/>
    <lineage>
        <taxon>Bacteria</taxon>
        <taxon>Pseudomonadati</taxon>
        <taxon>Verrucomicrobiota</taxon>
        <taxon>Verrucomicrobiia</taxon>
        <taxon>Verrucomicrobiales</taxon>
        <taxon>Verrucomicrobiaceae</taxon>
        <taxon>Oceaniferula</taxon>
    </lineage>
</organism>
<dbReference type="AlphaFoldDB" id="A0AAT9FPN2"/>
<sequence length="106" mass="11549">MYDHTRRTMMDVKMTKAIHEATDLYRLTSPQSRQTEDRREKAPLANRKNHPKAIVAKMLGLARSTESIDVLALPQLRHGGPVKATSSRGGAGGTSVSSLTSVFGDS</sequence>
<dbReference type="EMBL" id="AP026866">
    <property type="protein sequence ID" value="BDS07903.1"/>
    <property type="molecule type" value="Genomic_DNA"/>
</dbReference>
<feature type="compositionally biased region" description="Low complexity" evidence="1">
    <location>
        <begin position="84"/>
        <end position="98"/>
    </location>
</feature>
<proteinExistence type="predicted"/>
<dbReference type="KEGG" id="osu:NT6N_29430"/>
<gene>
    <name evidence="2" type="ORF">NT6N_29430</name>
</gene>